<accession>A0A1H6C5H3</accession>
<evidence type="ECO:0000256" key="1">
    <source>
        <dbReference type="ARBA" id="ARBA00005495"/>
    </source>
</evidence>
<evidence type="ECO:0000313" key="6">
    <source>
        <dbReference type="EMBL" id="SEG67885.1"/>
    </source>
</evidence>
<dbReference type="GO" id="GO:0046872">
    <property type="term" value="F:metal ion binding"/>
    <property type="evidence" value="ECO:0007669"/>
    <property type="project" value="UniProtKB-KW"/>
</dbReference>
<dbReference type="EMBL" id="FNVU01000008">
    <property type="protein sequence ID" value="SEG67885.1"/>
    <property type="molecule type" value="Genomic_DNA"/>
</dbReference>
<dbReference type="PANTHER" id="PTHR33337">
    <property type="entry name" value="GFA DOMAIN-CONTAINING PROTEIN"/>
    <property type="match status" value="1"/>
</dbReference>
<feature type="domain" description="CENP-V/GFA" evidence="5">
    <location>
        <begin position="4"/>
        <end position="127"/>
    </location>
</feature>
<dbReference type="GO" id="GO:0016846">
    <property type="term" value="F:carbon-sulfur lyase activity"/>
    <property type="evidence" value="ECO:0007669"/>
    <property type="project" value="InterPro"/>
</dbReference>
<dbReference type="InterPro" id="IPR011057">
    <property type="entry name" value="Mss4-like_sf"/>
</dbReference>
<dbReference type="SUPFAM" id="SSF51316">
    <property type="entry name" value="Mss4-like"/>
    <property type="match status" value="1"/>
</dbReference>
<keyword evidence="4" id="KW-0456">Lyase</keyword>
<keyword evidence="7" id="KW-1185">Reference proteome</keyword>
<dbReference type="AlphaFoldDB" id="A0A1H6C5H3"/>
<evidence type="ECO:0000256" key="4">
    <source>
        <dbReference type="ARBA" id="ARBA00023239"/>
    </source>
</evidence>
<evidence type="ECO:0000256" key="2">
    <source>
        <dbReference type="ARBA" id="ARBA00022723"/>
    </source>
</evidence>
<dbReference type="OrthoDB" id="9786619at2"/>
<evidence type="ECO:0000259" key="5">
    <source>
        <dbReference type="PROSITE" id="PS51891"/>
    </source>
</evidence>
<keyword evidence="2" id="KW-0479">Metal-binding</keyword>
<protein>
    <submittedName>
        <fullName evidence="6">Uncharacterized conserved protein</fullName>
    </submittedName>
</protein>
<sequence>MSTHEGRCACGAVTYGFDDEPSFVANCHCTDCKRASGGEMATFALVAESDFHVTGETTSFHYPKNAETCAGNGLDRVFCVRCGSRVYTNNLADFPGGVFVQEGSLDRPDPWFSPQVEIFTWSRQPWVQALPIPQYDHGVTATAEAS</sequence>
<dbReference type="Pfam" id="PF04828">
    <property type="entry name" value="GFA"/>
    <property type="match status" value="1"/>
</dbReference>
<dbReference type="RefSeq" id="WP_103887156.1">
    <property type="nucleotide sequence ID" value="NZ_FNVU01000008.1"/>
</dbReference>
<evidence type="ECO:0000313" key="7">
    <source>
        <dbReference type="Proteomes" id="UP000236754"/>
    </source>
</evidence>
<reference evidence="6 7" key="1">
    <citation type="submission" date="2016-10" db="EMBL/GenBank/DDBJ databases">
        <authorList>
            <person name="de Groot N.N."/>
        </authorList>
    </citation>
    <scope>NUCLEOTIDE SEQUENCE [LARGE SCALE GENOMIC DNA]</scope>
    <source>
        <strain evidence="6 7">CGMCC 4.2023</strain>
    </source>
</reference>
<evidence type="ECO:0000256" key="3">
    <source>
        <dbReference type="ARBA" id="ARBA00022833"/>
    </source>
</evidence>
<dbReference type="Gene3D" id="3.90.1590.10">
    <property type="entry name" value="glutathione-dependent formaldehyde- activating enzyme (gfa)"/>
    <property type="match status" value="1"/>
</dbReference>
<dbReference type="PROSITE" id="PS51891">
    <property type="entry name" value="CENP_V_GFA"/>
    <property type="match status" value="1"/>
</dbReference>
<gene>
    <name evidence="6" type="ORF">SAMN05216223_10837</name>
</gene>
<dbReference type="Proteomes" id="UP000236754">
    <property type="component" value="Unassembled WGS sequence"/>
</dbReference>
<proteinExistence type="inferred from homology"/>
<dbReference type="PANTHER" id="PTHR33337:SF40">
    <property type="entry name" value="CENP-V_GFA DOMAIN-CONTAINING PROTEIN-RELATED"/>
    <property type="match status" value="1"/>
</dbReference>
<organism evidence="6 7">
    <name type="scientific">Actinacidiphila yanglinensis</name>
    <dbReference type="NCBI Taxonomy" id="310779"/>
    <lineage>
        <taxon>Bacteria</taxon>
        <taxon>Bacillati</taxon>
        <taxon>Actinomycetota</taxon>
        <taxon>Actinomycetes</taxon>
        <taxon>Kitasatosporales</taxon>
        <taxon>Streptomycetaceae</taxon>
        <taxon>Actinacidiphila</taxon>
    </lineage>
</organism>
<dbReference type="InterPro" id="IPR006913">
    <property type="entry name" value="CENP-V/GFA"/>
</dbReference>
<comment type="similarity">
    <text evidence="1">Belongs to the Gfa family.</text>
</comment>
<keyword evidence="3" id="KW-0862">Zinc</keyword>
<name>A0A1H6C5H3_9ACTN</name>